<gene>
    <name evidence="2" type="ORF">C0J50_8437</name>
</gene>
<dbReference type="EMBL" id="MU549698">
    <property type="protein sequence ID" value="KAI5627662.1"/>
    <property type="molecule type" value="Genomic_DNA"/>
</dbReference>
<evidence type="ECO:0000256" key="1">
    <source>
        <dbReference type="SAM" id="Phobius"/>
    </source>
</evidence>
<name>A0AAD5B4D1_SILAS</name>
<comment type="caution">
    <text evidence="2">The sequence shown here is derived from an EMBL/GenBank/DDBJ whole genome shotgun (WGS) entry which is preliminary data.</text>
</comment>
<keyword evidence="3" id="KW-1185">Reference proteome</keyword>
<dbReference type="SUPFAM" id="SSF48726">
    <property type="entry name" value="Immunoglobulin"/>
    <property type="match status" value="1"/>
</dbReference>
<feature type="transmembrane region" description="Helical" evidence="1">
    <location>
        <begin position="102"/>
        <end position="124"/>
    </location>
</feature>
<dbReference type="InterPro" id="IPR013783">
    <property type="entry name" value="Ig-like_fold"/>
</dbReference>
<proteinExistence type="predicted"/>
<sequence>MVWYQHHHHELTMIISVQKGSLEGDLAVNHNQDPKHFMLSQNNSGYARSETMSLIIKGIRQSDIGFYYCGARQEGSHMKFGRAIALQFPDAVKYTSGSAACWTPLVSVCSALALMLTLCLGVIFKRGFCYGKYPV</sequence>
<keyword evidence="1" id="KW-0812">Transmembrane</keyword>
<organism evidence="2 3">
    <name type="scientific">Silurus asotus</name>
    <name type="common">Amur catfish</name>
    <name type="synonym">Parasilurus asotus</name>
    <dbReference type="NCBI Taxonomy" id="30991"/>
    <lineage>
        <taxon>Eukaryota</taxon>
        <taxon>Metazoa</taxon>
        <taxon>Chordata</taxon>
        <taxon>Craniata</taxon>
        <taxon>Vertebrata</taxon>
        <taxon>Euteleostomi</taxon>
        <taxon>Actinopterygii</taxon>
        <taxon>Neopterygii</taxon>
        <taxon>Teleostei</taxon>
        <taxon>Ostariophysi</taxon>
        <taxon>Siluriformes</taxon>
        <taxon>Siluridae</taxon>
        <taxon>Silurus</taxon>
    </lineage>
</organism>
<accession>A0AAD5B4D1</accession>
<reference evidence="2" key="1">
    <citation type="submission" date="2018-07" db="EMBL/GenBank/DDBJ databases">
        <title>Comparative genomics of catfishes provides insights into carnivory and benthic adaptation.</title>
        <authorList>
            <person name="Zhang Y."/>
            <person name="Wang D."/>
            <person name="Peng Z."/>
            <person name="Zheng S."/>
            <person name="Shao F."/>
            <person name="Tao W."/>
        </authorList>
    </citation>
    <scope>NUCLEOTIDE SEQUENCE</scope>
    <source>
        <strain evidence="2">Chongqing</strain>
    </source>
</reference>
<dbReference type="InterPro" id="IPR036179">
    <property type="entry name" value="Ig-like_dom_sf"/>
</dbReference>
<dbReference type="Proteomes" id="UP001205998">
    <property type="component" value="Unassembled WGS sequence"/>
</dbReference>
<evidence type="ECO:0000313" key="3">
    <source>
        <dbReference type="Proteomes" id="UP001205998"/>
    </source>
</evidence>
<keyword evidence="1" id="KW-0472">Membrane</keyword>
<evidence type="ECO:0008006" key="4">
    <source>
        <dbReference type="Google" id="ProtNLM"/>
    </source>
</evidence>
<evidence type="ECO:0000313" key="2">
    <source>
        <dbReference type="EMBL" id="KAI5627662.1"/>
    </source>
</evidence>
<protein>
    <recommendedName>
        <fullName evidence="4">Immunoglobulin V-set domain-containing protein</fullName>
    </recommendedName>
</protein>
<dbReference type="AlphaFoldDB" id="A0AAD5B4D1"/>
<keyword evidence="1" id="KW-1133">Transmembrane helix</keyword>
<dbReference type="Gene3D" id="2.60.40.10">
    <property type="entry name" value="Immunoglobulins"/>
    <property type="match status" value="1"/>
</dbReference>